<dbReference type="PANTHER" id="PTHR30537">
    <property type="entry name" value="HTH-TYPE TRANSCRIPTIONAL REGULATOR"/>
    <property type="match status" value="1"/>
</dbReference>
<evidence type="ECO:0000256" key="3">
    <source>
        <dbReference type="ARBA" id="ARBA00023125"/>
    </source>
</evidence>
<sequence>MQATRSAAAPQFEINRSGELEVFVQVAEKGSFSAAARHLGVSPSAISKIVARLEARLGAQLVLRSTRRVQLTPEGCQLYERGQRVLADLNDVESVASQRSVPKGVVRINSSSSTGQKLLVPLVARLMQTYPELVLDLSFTDHVVDLMEAQADIAIRWGKLPSSDVVARLLGHTRQVIVAAPSYLAAHGTPKVPGDLAHHIRIGWNYQRTVPHWPFTVDGRAVEVPIGEALRVNDGDVMRNMAVEGAGMARLSLFHAWNDIAAGRLQVVLEPFNTGVLEPIHAVYLGKPDQLPSRTRAVLDFLKAHVDLTHAEQLPPAWLQA</sequence>
<dbReference type="PROSITE" id="PS50931">
    <property type="entry name" value="HTH_LYSR"/>
    <property type="match status" value="1"/>
</dbReference>
<gene>
    <name evidence="6" type="ORF">HNP33_001902</name>
</gene>
<protein>
    <submittedName>
        <fullName evidence="6">DNA-binding transcriptional LysR family regulator</fullName>
    </submittedName>
</protein>
<keyword evidence="2" id="KW-0805">Transcription regulation</keyword>
<dbReference type="GO" id="GO:0003677">
    <property type="term" value="F:DNA binding"/>
    <property type="evidence" value="ECO:0007669"/>
    <property type="project" value="UniProtKB-KW"/>
</dbReference>
<reference evidence="6 7" key="1">
    <citation type="submission" date="2020-08" db="EMBL/GenBank/DDBJ databases">
        <title>Functional genomics of gut bacteria from endangered species of beetles.</title>
        <authorList>
            <person name="Carlos-Shanley C."/>
        </authorList>
    </citation>
    <scope>NUCLEOTIDE SEQUENCE [LARGE SCALE GENOMIC DNA]</scope>
    <source>
        <strain evidence="6 7">S00124</strain>
    </source>
</reference>
<evidence type="ECO:0000259" key="5">
    <source>
        <dbReference type="PROSITE" id="PS50931"/>
    </source>
</evidence>
<dbReference type="Proteomes" id="UP000562492">
    <property type="component" value="Unassembled WGS sequence"/>
</dbReference>
<evidence type="ECO:0000256" key="4">
    <source>
        <dbReference type="ARBA" id="ARBA00023163"/>
    </source>
</evidence>
<dbReference type="InterPro" id="IPR036388">
    <property type="entry name" value="WH-like_DNA-bd_sf"/>
</dbReference>
<dbReference type="InterPro" id="IPR005119">
    <property type="entry name" value="LysR_subst-bd"/>
</dbReference>
<dbReference type="InterPro" id="IPR000847">
    <property type="entry name" value="LysR_HTH_N"/>
</dbReference>
<dbReference type="Pfam" id="PF00126">
    <property type="entry name" value="HTH_1"/>
    <property type="match status" value="1"/>
</dbReference>
<keyword evidence="7" id="KW-1185">Reference proteome</keyword>
<dbReference type="PANTHER" id="PTHR30537:SF71">
    <property type="entry name" value="TRANSCRIPTIONAL REGULATORY PROTEIN"/>
    <property type="match status" value="1"/>
</dbReference>
<keyword evidence="4" id="KW-0804">Transcription</keyword>
<feature type="domain" description="HTH lysR-type" evidence="5">
    <location>
        <begin position="20"/>
        <end position="72"/>
    </location>
</feature>
<evidence type="ECO:0000256" key="1">
    <source>
        <dbReference type="ARBA" id="ARBA00009437"/>
    </source>
</evidence>
<evidence type="ECO:0000256" key="2">
    <source>
        <dbReference type="ARBA" id="ARBA00023015"/>
    </source>
</evidence>
<evidence type="ECO:0000313" key="6">
    <source>
        <dbReference type="EMBL" id="MBB6577844.1"/>
    </source>
</evidence>
<accession>A0ABR6RFB6</accession>
<proteinExistence type="inferred from homology"/>
<dbReference type="SUPFAM" id="SSF46785">
    <property type="entry name" value="Winged helix' DNA-binding domain"/>
    <property type="match status" value="1"/>
</dbReference>
<evidence type="ECO:0000313" key="7">
    <source>
        <dbReference type="Proteomes" id="UP000562492"/>
    </source>
</evidence>
<dbReference type="InterPro" id="IPR058163">
    <property type="entry name" value="LysR-type_TF_proteobact-type"/>
</dbReference>
<dbReference type="RefSeq" id="WP_184707688.1">
    <property type="nucleotide sequence ID" value="NZ_JACHKZ010000009.1"/>
</dbReference>
<dbReference type="EMBL" id="JACHKZ010000009">
    <property type="protein sequence ID" value="MBB6577844.1"/>
    <property type="molecule type" value="Genomic_DNA"/>
</dbReference>
<comment type="similarity">
    <text evidence="1">Belongs to the LysR transcriptional regulatory family.</text>
</comment>
<dbReference type="Gene3D" id="3.40.190.290">
    <property type="match status" value="1"/>
</dbReference>
<keyword evidence="3 6" id="KW-0238">DNA-binding</keyword>
<dbReference type="Pfam" id="PF03466">
    <property type="entry name" value="LysR_substrate"/>
    <property type="match status" value="1"/>
</dbReference>
<dbReference type="SUPFAM" id="SSF53850">
    <property type="entry name" value="Periplasmic binding protein-like II"/>
    <property type="match status" value="1"/>
</dbReference>
<name>A0ABR6RFB6_9BURK</name>
<dbReference type="Gene3D" id="1.10.10.10">
    <property type="entry name" value="Winged helix-like DNA-binding domain superfamily/Winged helix DNA-binding domain"/>
    <property type="match status" value="1"/>
</dbReference>
<organism evidence="6 7">
    <name type="scientific">Comamonas odontotermitis</name>
    <dbReference type="NCBI Taxonomy" id="379895"/>
    <lineage>
        <taxon>Bacteria</taxon>
        <taxon>Pseudomonadati</taxon>
        <taxon>Pseudomonadota</taxon>
        <taxon>Betaproteobacteria</taxon>
        <taxon>Burkholderiales</taxon>
        <taxon>Comamonadaceae</taxon>
        <taxon>Comamonas</taxon>
    </lineage>
</organism>
<dbReference type="InterPro" id="IPR036390">
    <property type="entry name" value="WH_DNA-bd_sf"/>
</dbReference>
<comment type="caution">
    <text evidence="6">The sequence shown here is derived from an EMBL/GenBank/DDBJ whole genome shotgun (WGS) entry which is preliminary data.</text>
</comment>